<reference evidence="3" key="1">
    <citation type="submission" date="2016-06" db="EMBL/GenBank/DDBJ databases">
        <title>Parallel loss of symbiosis genes in relatives of nitrogen-fixing non-legume Parasponia.</title>
        <authorList>
            <person name="Van Velzen R."/>
            <person name="Holmer R."/>
            <person name="Bu F."/>
            <person name="Rutten L."/>
            <person name="Van Zeijl A."/>
            <person name="Liu W."/>
            <person name="Santuari L."/>
            <person name="Cao Q."/>
            <person name="Sharma T."/>
            <person name="Shen D."/>
            <person name="Roswanjaya Y."/>
            <person name="Wardhani T."/>
            <person name="Kalhor M.S."/>
            <person name="Jansen J."/>
            <person name="Van den Hoogen J."/>
            <person name="Gungor B."/>
            <person name="Hartog M."/>
            <person name="Hontelez J."/>
            <person name="Verver J."/>
            <person name="Yang W.-C."/>
            <person name="Schijlen E."/>
            <person name="Repin R."/>
            <person name="Schilthuizen M."/>
            <person name="Schranz E."/>
            <person name="Heidstra R."/>
            <person name="Miyata K."/>
            <person name="Fedorova E."/>
            <person name="Kohlen W."/>
            <person name="Bisseling T."/>
            <person name="Smit S."/>
            <person name="Geurts R."/>
        </authorList>
    </citation>
    <scope>NUCLEOTIDE SEQUENCE [LARGE SCALE GENOMIC DNA]</scope>
    <source>
        <strain evidence="3">cv. RG33-2</strain>
    </source>
</reference>
<dbReference type="InParanoid" id="A0A2P5EGT1"/>
<feature type="non-terminal residue" evidence="2">
    <location>
        <position position="1"/>
    </location>
</feature>
<name>A0A2P5EGT1_TREOI</name>
<protein>
    <submittedName>
        <fullName evidence="2">Uncharacterized protein</fullName>
    </submittedName>
</protein>
<proteinExistence type="predicted"/>
<sequence>YCNGIWQLKPLHPSFHYINPPPTSFLTFFFPHSLFEHSFKFFKPTPYFHLYCMQYRIPKIFSHKPLATFNLPKKWLPSKQKNKLCFRSCIRKKKKKKKISDDRRRSRSRRRRKSGY</sequence>
<accession>A0A2P5EGT1</accession>
<evidence type="ECO:0000256" key="1">
    <source>
        <dbReference type="SAM" id="MobiDB-lite"/>
    </source>
</evidence>
<gene>
    <name evidence="2" type="ORF">TorRG33x02_194360</name>
</gene>
<dbReference type="AlphaFoldDB" id="A0A2P5EGT1"/>
<evidence type="ECO:0000313" key="2">
    <source>
        <dbReference type="EMBL" id="PON84732.1"/>
    </source>
</evidence>
<comment type="caution">
    <text evidence="2">The sequence shown here is derived from an EMBL/GenBank/DDBJ whole genome shotgun (WGS) entry which is preliminary data.</text>
</comment>
<organism evidence="2 3">
    <name type="scientific">Trema orientale</name>
    <name type="common">Charcoal tree</name>
    <name type="synonym">Celtis orientalis</name>
    <dbReference type="NCBI Taxonomy" id="63057"/>
    <lineage>
        <taxon>Eukaryota</taxon>
        <taxon>Viridiplantae</taxon>
        <taxon>Streptophyta</taxon>
        <taxon>Embryophyta</taxon>
        <taxon>Tracheophyta</taxon>
        <taxon>Spermatophyta</taxon>
        <taxon>Magnoliopsida</taxon>
        <taxon>eudicotyledons</taxon>
        <taxon>Gunneridae</taxon>
        <taxon>Pentapetalae</taxon>
        <taxon>rosids</taxon>
        <taxon>fabids</taxon>
        <taxon>Rosales</taxon>
        <taxon>Cannabaceae</taxon>
        <taxon>Trema</taxon>
    </lineage>
</organism>
<evidence type="ECO:0000313" key="3">
    <source>
        <dbReference type="Proteomes" id="UP000237000"/>
    </source>
</evidence>
<keyword evidence="3" id="KW-1185">Reference proteome</keyword>
<feature type="compositionally biased region" description="Basic residues" evidence="1">
    <location>
        <begin position="105"/>
        <end position="116"/>
    </location>
</feature>
<feature type="region of interest" description="Disordered" evidence="1">
    <location>
        <begin position="95"/>
        <end position="116"/>
    </location>
</feature>
<dbReference type="EMBL" id="JXTC01000157">
    <property type="protein sequence ID" value="PON84732.1"/>
    <property type="molecule type" value="Genomic_DNA"/>
</dbReference>
<dbReference type="Proteomes" id="UP000237000">
    <property type="component" value="Unassembled WGS sequence"/>
</dbReference>